<dbReference type="PANTHER" id="PTHR10668">
    <property type="entry name" value="PHYTOENE DEHYDROGENASE"/>
    <property type="match status" value="1"/>
</dbReference>
<evidence type="ECO:0000313" key="6">
    <source>
        <dbReference type="Proteomes" id="UP000295781"/>
    </source>
</evidence>
<dbReference type="Pfam" id="PF01593">
    <property type="entry name" value="Amino_oxidase"/>
    <property type="match status" value="1"/>
</dbReference>
<evidence type="ECO:0000259" key="4">
    <source>
        <dbReference type="Pfam" id="PF01593"/>
    </source>
</evidence>
<dbReference type="PANTHER" id="PTHR10668:SF105">
    <property type="entry name" value="DEHYDROGENASE-RELATED"/>
    <property type="match status" value="1"/>
</dbReference>
<dbReference type="EMBL" id="CP012670">
    <property type="protein sequence ID" value="AUX23001.1"/>
    <property type="molecule type" value="Genomic_DNA"/>
</dbReference>
<name>A0A4P2Q1P2_SORCE</name>
<protein>
    <recommendedName>
        <fullName evidence="3">Pyridine nucleotide-disulfide oxidoreductase domain-containing protein 2</fullName>
    </recommendedName>
</protein>
<accession>A0A4P2Q1P2</accession>
<evidence type="ECO:0000256" key="2">
    <source>
        <dbReference type="ARBA" id="ARBA00038825"/>
    </source>
</evidence>
<dbReference type="AlphaFoldDB" id="A0A4P2Q1P2"/>
<organism evidence="5 6">
    <name type="scientific">Sorangium cellulosum</name>
    <name type="common">Polyangium cellulosum</name>
    <dbReference type="NCBI Taxonomy" id="56"/>
    <lineage>
        <taxon>Bacteria</taxon>
        <taxon>Pseudomonadati</taxon>
        <taxon>Myxococcota</taxon>
        <taxon>Polyangia</taxon>
        <taxon>Polyangiales</taxon>
        <taxon>Polyangiaceae</taxon>
        <taxon>Sorangium</taxon>
    </lineage>
</organism>
<sequence>MHSRDPDAIVVGAGPNGLTAAAYLARAGLSVLVLEAEQEPGGAVRTREVTLPGFRHDLGAAFFPFGQTSPALLPLDLPGAGLVWRHAPIDSAHPAPDGTCASIARDVEATARSLGEDDGPTWRRIAGWHARTRERMLDALLSTPPALGAMLRFGPLNLLRLAQVVLSSGRGFATRTFRTEAARRVVPGLALHTDVGPEDPCGAIVGFMLTLLASSGGFAVPEGGAGAITRALLRRVEEGGGGVRCGARVEQILVREGRAVAVRLAGGEEISARRAIVADLAAPTLYLRLLDAGVVPARIQRAMRRFRQGFGTFKMDWALDGPVPWSHEDAARAAVVHAGDSLDDLAAFTRQVRAGALPDHPYLVIGQQSLVDPTRAPAGRHTLWAYSRVPSSIDGGWAASRERFADRVEARLEELAPGFRRRILARAIWSPDDLEAMDANLLGGDLGGGSADIRHQLFFRPVFPYFRYRTPVRGLYLGSSYAHPGAGVHGACGRNAALAVLEDEG</sequence>
<proteinExistence type="predicted"/>
<comment type="function">
    <text evidence="1">Probable oxidoreductase that may play a role as regulator of mitochondrial function.</text>
</comment>
<dbReference type="InterPro" id="IPR002937">
    <property type="entry name" value="Amino_oxidase"/>
</dbReference>
<evidence type="ECO:0000256" key="1">
    <source>
        <dbReference type="ARBA" id="ARBA00037217"/>
    </source>
</evidence>
<dbReference type="OrthoDB" id="9774675at2"/>
<dbReference type="Proteomes" id="UP000295781">
    <property type="component" value="Chromosome"/>
</dbReference>
<dbReference type="InterPro" id="IPR036188">
    <property type="entry name" value="FAD/NAD-bd_sf"/>
</dbReference>
<dbReference type="SUPFAM" id="SSF51905">
    <property type="entry name" value="FAD/NAD(P)-binding domain"/>
    <property type="match status" value="1"/>
</dbReference>
<dbReference type="PRINTS" id="PR00411">
    <property type="entry name" value="PNDRDTASEI"/>
</dbReference>
<dbReference type="RefSeq" id="WP_129348077.1">
    <property type="nucleotide sequence ID" value="NZ_CP012670.1"/>
</dbReference>
<gene>
    <name evidence="5" type="ORF">SOCEGT47_035170</name>
</gene>
<comment type="subunit">
    <text evidence="2">Interacts with COX5B; this interaction may contribute to localize PYROXD2 to the inner face of the inner mitochondrial membrane.</text>
</comment>
<reference evidence="5 6" key="1">
    <citation type="submission" date="2015-09" db="EMBL/GenBank/DDBJ databases">
        <title>Sorangium comparison.</title>
        <authorList>
            <person name="Zaburannyi N."/>
            <person name="Bunk B."/>
            <person name="Overmann J."/>
            <person name="Mueller R."/>
        </authorList>
    </citation>
    <scope>NUCLEOTIDE SEQUENCE [LARGE SCALE GENOMIC DNA]</scope>
    <source>
        <strain evidence="5 6">So ceGT47</strain>
    </source>
</reference>
<evidence type="ECO:0000313" key="5">
    <source>
        <dbReference type="EMBL" id="AUX23001.1"/>
    </source>
</evidence>
<dbReference type="Gene3D" id="3.50.50.60">
    <property type="entry name" value="FAD/NAD(P)-binding domain"/>
    <property type="match status" value="2"/>
</dbReference>
<dbReference type="GO" id="GO:0016491">
    <property type="term" value="F:oxidoreductase activity"/>
    <property type="evidence" value="ECO:0007669"/>
    <property type="project" value="InterPro"/>
</dbReference>
<evidence type="ECO:0000256" key="3">
    <source>
        <dbReference type="ARBA" id="ARBA00040298"/>
    </source>
</evidence>
<feature type="domain" description="Amine oxidase" evidence="4">
    <location>
        <begin position="17"/>
        <end position="497"/>
    </location>
</feature>